<dbReference type="Pfam" id="PF13994">
    <property type="entry name" value="PgaD"/>
    <property type="match status" value="1"/>
</dbReference>
<dbReference type="AlphaFoldDB" id="A0AAJ4PAY0"/>
<evidence type="ECO:0000256" key="1">
    <source>
        <dbReference type="SAM" id="Phobius"/>
    </source>
</evidence>
<keyword evidence="1" id="KW-0812">Transmembrane</keyword>
<keyword evidence="1" id="KW-0472">Membrane</keyword>
<protein>
    <recommendedName>
        <fullName evidence="4">Poly-beta-1,6-N-acetyl-D-glucosamine biosynthesis protein PgaD</fullName>
    </recommendedName>
</protein>
<dbReference type="EMBL" id="CP079981">
    <property type="protein sequence ID" value="QYA42200.1"/>
    <property type="molecule type" value="Genomic_DNA"/>
</dbReference>
<feature type="transmembrane region" description="Helical" evidence="1">
    <location>
        <begin position="62"/>
        <end position="83"/>
    </location>
</feature>
<reference evidence="2 3" key="1">
    <citation type="submission" date="2021-07" db="EMBL/GenBank/DDBJ databases">
        <title>Prevalence and characterization of methicillin-resistant Macrococcus spp. in food producing animals and meat in Switzerland in 2019.</title>
        <authorList>
            <person name="Keller J.E."/>
            <person name="Schwendener S."/>
            <person name="Neuenschwander J."/>
            <person name="Overesch G."/>
            <person name="Perreten V."/>
        </authorList>
    </citation>
    <scope>NUCLEOTIDE SEQUENCE [LARGE SCALE GENOMIC DNA]</scope>
    <source>
        <strain evidence="2 3">19Msa0936</strain>
    </source>
</reference>
<sequence>MIIRTKKNPVMEIILHLFSFILWVYLIYALLFFISSIFYLPIDIINVVKLILNLRNADIIQFLQFIGMYTLIITGLLYSWALYNKLRYGPLNRRKYPGPTTKESLLALNYIDEQTYEGLQNAKDITFETNPIRDGKVK</sequence>
<accession>A0AAJ4PAY0</accession>
<proteinExistence type="predicted"/>
<dbReference type="RefSeq" id="WP_219503040.1">
    <property type="nucleotide sequence ID" value="NZ_CP079981.1"/>
</dbReference>
<organism evidence="2 3">
    <name type="scientific">Macrococcoides bohemicum</name>
    <dbReference type="NCBI Taxonomy" id="1903056"/>
    <lineage>
        <taxon>Bacteria</taxon>
        <taxon>Bacillati</taxon>
        <taxon>Bacillota</taxon>
        <taxon>Bacilli</taxon>
        <taxon>Bacillales</taxon>
        <taxon>Staphylococcaceae</taxon>
        <taxon>Macrococcoides</taxon>
    </lineage>
</organism>
<dbReference type="GO" id="GO:0043709">
    <property type="term" value="P:cell adhesion involved in single-species biofilm formation"/>
    <property type="evidence" value="ECO:0007669"/>
    <property type="project" value="InterPro"/>
</dbReference>
<keyword evidence="1" id="KW-1133">Transmembrane helix</keyword>
<evidence type="ECO:0000313" key="2">
    <source>
        <dbReference type="EMBL" id="QYA42200.1"/>
    </source>
</evidence>
<dbReference type="InterPro" id="IPR023829">
    <property type="entry name" value="PGA_PgaD"/>
</dbReference>
<gene>
    <name evidence="2" type="ORF">KYI11_11495</name>
</gene>
<evidence type="ECO:0000313" key="3">
    <source>
        <dbReference type="Proteomes" id="UP000826802"/>
    </source>
</evidence>
<feature type="transmembrane region" description="Helical" evidence="1">
    <location>
        <begin position="20"/>
        <end position="42"/>
    </location>
</feature>
<keyword evidence="3" id="KW-1185">Reference proteome</keyword>
<dbReference type="Proteomes" id="UP000826802">
    <property type="component" value="Chromosome"/>
</dbReference>
<name>A0AAJ4PAY0_9STAP</name>
<evidence type="ECO:0008006" key="4">
    <source>
        <dbReference type="Google" id="ProtNLM"/>
    </source>
</evidence>